<reference evidence="1 2" key="1">
    <citation type="submission" date="2019-05" db="EMBL/GenBank/DDBJ databases">
        <title>Another draft genome of Portunus trituberculatus and its Hox gene families provides insights of decapod evolution.</title>
        <authorList>
            <person name="Jeong J.-H."/>
            <person name="Song I."/>
            <person name="Kim S."/>
            <person name="Choi T."/>
            <person name="Kim D."/>
            <person name="Ryu S."/>
            <person name="Kim W."/>
        </authorList>
    </citation>
    <scope>NUCLEOTIDE SEQUENCE [LARGE SCALE GENOMIC DNA]</scope>
    <source>
        <tissue evidence="1">Muscle</tissue>
    </source>
</reference>
<dbReference type="Proteomes" id="UP000324222">
    <property type="component" value="Unassembled WGS sequence"/>
</dbReference>
<name>A0A5B7FS54_PORTR</name>
<comment type="caution">
    <text evidence="1">The sequence shown here is derived from an EMBL/GenBank/DDBJ whole genome shotgun (WGS) entry which is preliminary data.</text>
</comment>
<dbReference type="AlphaFoldDB" id="A0A5B7FS54"/>
<evidence type="ECO:0000313" key="2">
    <source>
        <dbReference type="Proteomes" id="UP000324222"/>
    </source>
</evidence>
<protein>
    <submittedName>
        <fullName evidence="1">Uncharacterized protein</fullName>
    </submittedName>
</protein>
<dbReference type="EMBL" id="VSRR010007914">
    <property type="protein sequence ID" value="MPC47778.1"/>
    <property type="molecule type" value="Genomic_DNA"/>
</dbReference>
<evidence type="ECO:0000313" key="1">
    <source>
        <dbReference type="EMBL" id="MPC47778.1"/>
    </source>
</evidence>
<accession>A0A5B7FS54</accession>
<sequence length="69" mass="7893">MAVCLERIITRQGKAADHLLLGDISIQVSVSQYSRVRSLAHHNEVIVYLLRLSTLNNQRTYTRIKGEKD</sequence>
<organism evidence="1 2">
    <name type="scientific">Portunus trituberculatus</name>
    <name type="common">Swimming crab</name>
    <name type="synonym">Neptunus trituberculatus</name>
    <dbReference type="NCBI Taxonomy" id="210409"/>
    <lineage>
        <taxon>Eukaryota</taxon>
        <taxon>Metazoa</taxon>
        <taxon>Ecdysozoa</taxon>
        <taxon>Arthropoda</taxon>
        <taxon>Crustacea</taxon>
        <taxon>Multicrustacea</taxon>
        <taxon>Malacostraca</taxon>
        <taxon>Eumalacostraca</taxon>
        <taxon>Eucarida</taxon>
        <taxon>Decapoda</taxon>
        <taxon>Pleocyemata</taxon>
        <taxon>Brachyura</taxon>
        <taxon>Eubrachyura</taxon>
        <taxon>Portunoidea</taxon>
        <taxon>Portunidae</taxon>
        <taxon>Portuninae</taxon>
        <taxon>Portunus</taxon>
    </lineage>
</organism>
<proteinExistence type="predicted"/>
<keyword evidence="2" id="KW-1185">Reference proteome</keyword>
<gene>
    <name evidence="1" type="ORF">E2C01_041535</name>
</gene>